<keyword evidence="2 6" id="KW-0808">Transferase</keyword>
<comment type="pathway">
    <text evidence="6">Purine metabolism; AMP biosynthesis via salvage pathway; AMP from adenosine: step 1/1.</text>
</comment>
<evidence type="ECO:0000256" key="2">
    <source>
        <dbReference type="ARBA" id="ARBA00022679"/>
    </source>
</evidence>
<dbReference type="GO" id="GO:0044209">
    <property type="term" value="P:AMP salvage"/>
    <property type="evidence" value="ECO:0007669"/>
    <property type="project" value="UniProtKB-UniRule"/>
</dbReference>
<evidence type="ECO:0000256" key="5">
    <source>
        <dbReference type="ARBA" id="ARBA00022840"/>
    </source>
</evidence>
<dbReference type="Pfam" id="PF00190">
    <property type="entry name" value="Cupin_1"/>
    <property type="match status" value="1"/>
</dbReference>
<dbReference type="PANTHER" id="PTHR45769:SF3">
    <property type="entry name" value="ADENOSINE KINASE"/>
    <property type="match status" value="1"/>
</dbReference>
<dbReference type="Gene3D" id="2.60.120.10">
    <property type="entry name" value="Jelly Rolls"/>
    <property type="match status" value="1"/>
</dbReference>
<dbReference type="InterPro" id="IPR006045">
    <property type="entry name" value="Cupin_1"/>
</dbReference>
<evidence type="ECO:0000313" key="8">
    <source>
        <dbReference type="EMBL" id="KAJ0215184.1"/>
    </source>
</evidence>
<dbReference type="SUPFAM" id="SSF51182">
    <property type="entry name" value="RmlC-like cupins"/>
    <property type="match status" value="1"/>
</dbReference>
<dbReference type="InterPro" id="IPR014710">
    <property type="entry name" value="RmlC-like_jellyroll"/>
</dbReference>
<keyword evidence="3 6" id="KW-0547">Nucleotide-binding</keyword>
<dbReference type="EC" id="2.7.1.20" evidence="6"/>
<name>A0A9R1XJM1_LACSA</name>
<comment type="catalytic activity">
    <reaction evidence="6">
        <text>adenosine + ATP = AMP + ADP + H(+)</text>
        <dbReference type="Rhea" id="RHEA:20824"/>
        <dbReference type="ChEBI" id="CHEBI:15378"/>
        <dbReference type="ChEBI" id="CHEBI:16335"/>
        <dbReference type="ChEBI" id="CHEBI:30616"/>
        <dbReference type="ChEBI" id="CHEBI:456215"/>
        <dbReference type="ChEBI" id="CHEBI:456216"/>
        <dbReference type="EC" id="2.7.1.20"/>
    </reaction>
</comment>
<dbReference type="GO" id="GO:0005524">
    <property type="term" value="F:ATP binding"/>
    <property type="evidence" value="ECO:0007669"/>
    <property type="project" value="UniProtKB-UniRule"/>
</dbReference>
<comment type="caution">
    <text evidence="8">The sequence shown here is derived from an EMBL/GenBank/DDBJ whole genome shotgun (WGS) entry which is preliminary data.</text>
</comment>
<dbReference type="EMBL" id="NBSK02000003">
    <property type="protein sequence ID" value="KAJ0215184.1"/>
    <property type="molecule type" value="Genomic_DNA"/>
</dbReference>
<dbReference type="GO" id="GO:0006166">
    <property type="term" value="P:purine ribonucleoside salvage"/>
    <property type="evidence" value="ECO:0007669"/>
    <property type="project" value="UniProtKB-KW"/>
</dbReference>
<dbReference type="PANTHER" id="PTHR45769">
    <property type="entry name" value="ADENOSINE KINASE"/>
    <property type="match status" value="1"/>
</dbReference>
<keyword evidence="4 6" id="KW-0418">Kinase</keyword>
<comment type="similarity">
    <text evidence="1 6">Belongs to the carbohydrate kinase PfkB family.</text>
</comment>
<proteinExistence type="inferred from homology"/>
<dbReference type="GO" id="GO:0004001">
    <property type="term" value="F:adenosine kinase activity"/>
    <property type="evidence" value="ECO:0007669"/>
    <property type="project" value="UniProtKB-UniRule"/>
</dbReference>
<accession>A0A9R1XJM1</accession>
<keyword evidence="5 6" id="KW-0067">ATP-binding</keyword>
<gene>
    <name evidence="8" type="ORF">LSAT_V11C300142490</name>
</gene>
<feature type="domain" description="Cupin type-1" evidence="7">
    <location>
        <begin position="20"/>
        <end position="56"/>
    </location>
</feature>
<dbReference type="Proteomes" id="UP000235145">
    <property type="component" value="Unassembled WGS sequence"/>
</dbReference>
<evidence type="ECO:0000259" key="7">
    <source>
        <dbReference type="Pfam" id="PF00190"/>
    </source>
</evidence>
<organism evidence="8 9">
    <name type="scientific">Lactuca sativa</name>
    <name type="common">Garden lettuce</name>
    <dbReference type="NCBI Taxonomy" id="4236"/>
    <lineage>
        <taxon>Eukaryota</taxon>
        <taxon>Viridiplantae</taxon>
        <taxon>Streptophyta</taxon>
        <taxon>Embryophyta</taxon>
        <taxon>Tracheophyta</taxon>
        <taxon>Spermatophyta</taxon>
        <taxon>Magnoliopsida</taxon>
        <taxon>eudicotyledons</taxon>
        <taxon>Gunneridae</taxon>
        <taxon>Pentapetalae</taxon>
        <taxon>asterids</taxon>
        <taxon>campanulids</taxon>
        <taxon>Asterales</taxon>
        <taxon>Asteraceae</taxon>
        <taxon>Cichorioideae</taxon>
        <taxon>Cichorieae</taxon>
        <taxon>Lactucinae</taxon>
        <taxon>Lactuca</taxon>
    </lineage>
</organism>
<comment type="function">
    <text evidence="6">ATP dependent phosphorylation of adenosine and other related nucleoside analogs to monophosphate derivatives.</text>
</comment>
<dbReference type="InterPro" id="IPR001805">
    <property type="entry name" value="Adenokinase"/>
</dbReference>
<keyword evidence="9" id="KW-1185">Reference proteome</keyword>
<dbReference type="AlphaFoldDB" id="A0A9R1XJM1"/>
<evidence type="ECO:0000256" key="1">
    <source>
        <dbReference type="ARBA" id="ARBA00010688"/>
    </source>
</evidence>
<comment type="cofactor">
    <cofactor evidence="6">
        <name>Mg(2+)</name>
        <dbReference type="ChEBI" id="CHEBI:18420"/>
    </cofactor>
</comment>
<dbReference type="InterPro" id="IPR011051">
    <property type="entry name" value="RmlC_Cupin_sf"/>
</dbReference>
<evidence type="ECO:0000256" key="3">
    <source>
        <dbReference type="ARBA" id="ARBA00022741"/>
    </source>
</evidence>
<sequence>MRALVGAPFLTAFKVLKATMVEFPALNVNPPHTHPQALESLFVLMGSLEVGFVDTTKNPTLALSAFGTASVGTVSVPNLTINDQILAMSFQTDVATIQRIKSGEMGAHFSACGRYLAACVACAKYIYIAGFFLTVSPESIQLVAEHAAAANKVIIPHLTEKIHISHPIPLLSYTINHNN</sequence>
<reference evidence="8 9" key="1">
    <citation type="journal article" date="2017" name="Nat. Commun.">
        <title>Genome assembly with in vitro proximity ligation data and whole-genome triplication in lettuce.</title>
        <authorList>
            <person name="Reyes-Chin-Wo S."/>
            <person name="Wang Z."/>
            <person name="Yang X."/>
            <person name="Kozik A."/>
            <person name="Arikit S."/>
            <person name="Song C."/>
            <person name="Xia L."/>
            <person name="Froenicke L."/>
            <person name="Lavelle D.O."/>
            <person name="Truco M.J."/>
            <person name="Xia R."/>
            <person name="Zhu S."/>
            <person name="Xu C."/>
            <person name="Xu H."/>
            <person name="Xu X."/>
            <person name="Cox K."/>
            <person name="Korf I."/>
            <person name="Meyers B.C."/>
            <person name="Michelmore R.W."/>
        </authorList>
    </citation>
    <scope>NUCLEOTIDE SEQUENCE [LARGE SCALE GENOMIC DNA]</scope>
    <source>
        <strain evidence="9">cv. Salinas</strain>
        <tissue evidence="8">Seedlings</tissue>
    </source>
</reference>
<evidence type="ECO:0000256" key="4">
    <source>
        <dbReference type="ARBA" id="ARBA00022777"/>
    </source>
</evidence>
<protein>
    <recommendedName>
        <fullName evidence="6">Adenosine kinase</fullName>
        <shortName evidence="6">AK</shortName>
        <ecNumber evidence="6">2.7.1.20</ecNumber>
    </recommendedName>
    <alternativeName>
        <fullName evidence="6">Adenosine 5'-phosphotransferase</fullName>
    </alternativeName>
</protein>
<keyword evidence="6" id="KW-0460">Magnesium</keyword>
<dbReference type="Gene3D" id="3.40.1190.20">
    <property type="match status" value="1"/>
</dbReference>
<dbReference type="InterPro" id="IPR029056">
    <property type="entry name" value="Ribokinase-like"/>
</dbReference>
<keyword evidence="6" id="KW-0660">Purine salvage</keyword>
<evidence type="ECO:0000313" key="9">
    <source>
        <dbReference type="Proteomes" id="UP000235145"/>
    </source>
</evidence>
<evidence type="ECO:0000256" key="6">
    <source>
        <dbReference type="RuleBase" id="RU368116"/>
    </source>
</evidence>